<dbReference type="GO" id="GO:0003729">
    <property type="term" value="F:mRNA binding"/>
    <property type="evidence" value="ECO:0007669"/>
    <property type="project" value="TreeGrafter"/>
</dbReference>
<feature type="region of interest" description="Disordered" evidence="4">
    <location>
        <begin position="195"/>
        <end position="241"/>
    </location>
</feature>
<dbReference type="InterPro" id="IPR000504">
    <property type="entry name" value="RRM_dom"/>
</dbReference>
<feature type="compositionally biased region" description="Low complexity" evidence="4">
    <location>
        <begin position="197"/>
        <end position="230"/>
    </location>
</feature>
<evidence type="ECO:0000256" key="3">
    <source>
        <dbReference type="PROSITE-ProRule" id="PRU00176"/>
    </source>
</evidence>
<feature type="compositionally biased region" description="Pro residues" evidence="4">
    <location>
        <begin position="275"/>
        <end position="285"/>
    </location>
</feature>
<evidence type="ECO:0000256" key="2">
    <source>
        <dbReference type="ARBA" id="ARBA00022884"/>
    </source>
</evidence>
<organism evidence="7 9">
    <name type="scientific">Sitophilus oryzae</name>
    <name type="common">Rice weevil</name>
    <name type="synonym">Curculio oryzae</name>
    <dbReference type="NCBI Taxonomy" id="7048"/>
    <lineage>
        <taxon>Eukaryota</taxon>
        <taxon>Metazoa</taxon>
        <taxon>Ecdysozoa</taxon>
        <taxon>Arthropoda</taxon>
        <taxon>Hexapoda</taxon>
        <taxon>Insecta</taxon>
        <taxon>Pterygota</taxon>
        <taxon>Neoptera</taxon>
        <taxon>Endopterygota</taxon>
        <taxon>Coleoptera</taxon>
        <taxon>Polyphaga</taxon>
        <taxon>Cucujiformia</taxon>
        <taxon>Curculionidae</taxon>
        <taxon>Dryophthorinae</taxon>
        <taxon>Sitophilus</taxon>
    </lineage>
</organism>
<proteinExistence type="predicted"/>
<evidence type="ECO:0000256" key="1">
    <source>
        <dbReference type="ARBA" id="ARBA00004210"/>
    </source>
</evidence>
<feature type="region of interest" description="Disordered" evidence="4">
    <location>
        <begin position="267"/>
        <end position="416"/>
    </location>
</feature>
<evidence type="ECO:0000313" key="8">
    <source>
        <dbReference type="RefSeq" id="XP_030758254.1"/>
    </source>
</evidence>
<dbReference type="RefSeq" id="XP_030758254.1">
    <property type="nucleotide sequence ID" value="XM_030902394.1"/>
</dbReference>
<evidence type="ECO:0000259" key="6">
    <source>
        <dbReference type="PROSITE" id="PS50177"/>
    </source>
</evidence>
<dbReference type="SMART" id="SM00360">
    <property type="entry name" value="RRM"/>
    <property type="match status" value="1"/>
</dbReference>
<dbReference type="InterPro" id="IPR032710">
    <property type="entry name" value="NTF2-like_dom_sf"/>
</dbReference>
<feature type="domain" description="RRM" evidence="5">
    <location>
        <begin position="416"/>
        <end position="506"/>
    </location>
</feature>
<evidence type="ECO:0000256" key="4">
    <source>
        <dbReference type="SAM" id="MobiDB-lite"/>
    </source>
</evidence>
<dbReference type="SUPFAM" id="SSF54427">
    <property type="entry name" value="NTF2-like"/>
    <property type="match status" value="1"/>
</dbReference>
<dbReference type="GO" id="GO:1990904">
    <property type="term" value="C:ribonucleoprotein complex"/>
    <property type="evidence" value="ECO:0007669"/>
    <property type="project" value="TreeGrafter"/>
</dbReference>
<feature type="compositionally biased region" description="Low complexity" evidence="4">
    <location>
        <begin position="579"/>
        <end position="589"/>
    </location>
</feature>
<dbReference type="KEGG" id="soy:115883971"/>
<dbReference type="CDD" id="cd00780">
    <property type="entry name" value="NTF2"/>
    <property type="match status" value="1"/>
</dbReference>
<dbReference type="Gene3D" id="3.10.450.50">
    <property type="match status" value="1"/>
</dbReference>
<feature type="compositionally biased region" description="Gly residues" evidence="4">
    <location>
        <begin position="544"/>
        <end position="562"/>
    </location>
</feature>
<protein>
    <submittedName>
        <fullName evidence="8 9">Ras GTPase-activating protein-binding protein 2</fullName>
    </submittedName>
</protein>
<dbReference type="InterPro" id="IPR002075">
    <property type="entry name" value="NTF2_dom"/>
</dbReference>
<evidence type="ECO:0000313" key="9">
    <source>
        <dbReference type="RefSeq" id="XP_030758255.1"/>
    </source>
</evidence>
<dbReference type="AlphaFoldDB" id="A0A6J2Y5H9"/>
<keyword evidence="7" id="KW-1185">Reference proteome</keyword>
<dbReference type="PROSITE" id="PS50102">
    <property type="entry name" value="RRM"/>
    <property type="match status" value="1"/>
</dbReference>
<dbReference type="FunFam" id="3.10.450.50:FF:000010">
    <property type="entry name" value="Ras GTPase-activating protein-binding protein"/>
    <property type="match status" value="1"/>
</dbReference>
<dbReference type="PANTHER" id="PTHR10693">
    <property type="entry name" value="RAS GTPASE-ACTIVATING PROTEIN-BINDING PROTEIN"/>
    <property type="match status" value="1"/>
</dbReference>
<dbReference type="GO" id="GO:0005829">
    <property type="term" value="C:cytosol"/>
    <property type="evidence" value="ECO:0007669"/>
    <property type="project" value="TreeGrafter"/>
</dbReference>
<dbReference type="Gene3D" id="3.30.70.330">
    <property type="match status" value="1"/>
</dbReference>
<sequence length="589" mass="62935">MVMEAPPSPQSVGREFVRQYYTLLNKAPTHLHRFYNNQSSFIHGGLDAPNRETSPVIGQRQIHNKIQQLNFRDCHAKITQVDSQATLDSGVVVQVTGELSNAGQPMRRFTQTFVLASQSPKKYYVHNDIFRYQDEIISDEECNGDVRSEPEEETLERPPLGDPQPPLGQGVVPAPGLPPFYGGAVPPTGAPVPPLAAQPAAAAPHQAAVPPQAHVLPPQQPQLVQSPQPATLNGHPEDLGGLPGQPLSGQIPQTVQAPLGTALPIQQQGLGNQPLNPPVPVPIEEPPQEIEEPFEPVETIDNSYVDVAEIEPEQDILQEPASNEPKTYANLLKSTSSGPAQSYQPINSYRPQSPPNLGGRGPAPTNGRPDGPRPGGPPRGGPIQNRGPRISEDSGFGTDDRRRSQSSSFGPASDANQLFLGNLPHAATEEELRDIFAEFGLVVDLRVHSKPSPLGFKPGQGRAPPNYGFITYDSQQSVSNCLAAKPIYYPKNDINGTMLNVEEKKNKERDGGRPSYGNNSGGGGRLGQDNRPSGGRGDMQRRGMGPGGPRGGPGGPQGGGNRPQGDRYRGGAGGGPVNRGGPNPAYNRR</sequence>
<comment type="subcellular location">
    <subcellularLocation>
        <location evidence="1">Cytoplasm</location>
        <location evidence="1">Stress granule</location>
    </subcellularLocation>
</comment>
<dbReference type="Pfam" id="PF02136">
    <property type="entry name" value="NTF2"/>
    <property type="match status" value="1"/>
</dbReference>
<dbReference type="Pfam" id="PF00076">
    <property type="entry name" value="RRM_1"/>
    <property type="match status" value="1"/>
</dbReference>
<dbReference type="CTD" id="47998"/>
<accession>A0A6J2Y5H9</accession>
<dbReference type="RefSeq" id="XP_030758255.1">
    <property type="nucleotide sequence ID" value="XM_030902395.1"/>
</dbReference>
<feature type="region of interest" description="Disordered" evidence="4">
    <location>
        <begin position="504"/>
        <end position="589"/>
    </location>
</feature>
<feature type="compositionally biased region" description="Polar residues" evidence="4">
    <location>
        <begin position="332"/>
        <end position="351"/>
    </location>
</feature>
<name>A0A6J2Y5H9_SITOR</name>
<dbReference type="Proteomes" id="UP000504635">
    <property type="component" value="Unplaced"/>
</dbReference>
<evidence type="ECO:0000313" key="7">
    <source>
        <dbReference type="Proteomes" id="UP000504635"/>
    </source>
</evidence>
<feature type="domain" description="NTF2" evidence="6">
    <location>
        <begin position="12"/>
        <end position="132"/>
    </location>
</feature>
<dbReference type="OrthoDB" id="339151at2759"/>
<reference evidence="8 9" key="1">
    <citation type="submission" date="2025-04" db="UniProtKB">
        <authorList>
            <consortium name="RefSeq"/>
        </authorList>
    </citation>
    <scope>IDENTIFICATION</scope>
    <source>
        <tissue evidence="8 9">Gonads</tissue>
    </source>
</reference>
<evidence type="ECO:0000259" key="5">
    <source>
        <dbReference type="PROSITE" id="PS50102"/>
    </source>
</evidence>
<gene>
    <name evidence="8 9" type="primary">LOC115883971</name>
</gene>
<dbReference type="InterPro" id="IPR018222">
    <property type="entry name" value="Nuclear_transport_factor_2_euk"/>
</dbReference>
<dbReference type="InterPro" id="IPR012677">
    <property type="entry name" value="Nucleotide-bd_a/b_plait_sf"/>
</dbReference>
<dbReference type="SUPFAM" id="SSF54928">
    <property type="entry name" value="RNA-binding domain, RBD"/>
    <property type="match status" value="1"/>
</dbReference>
<feature type="compositionally biased region" description="Polar residues" evidence="4">
    <location>
        <begin position="405"/>
        <end position="416"/>
    </location>
</feature>
<dbReference type="GO" id="GO:0010494">
    <property type="term" value="C:cytoplasmic stress granule"/>
    <property type="evidence" value="ECO:0007669"/>
    <property type="project" value="UniProtKB-SubCell"/>
</dbReference>
<keyword evidence="2 3" id="KW-0694">RNA-binding</keyword>
<dbReference type="PANTHER" id="PTHR10693:SF20">
    <property type="entry name" value="AT27578P"/>
    <property type="match status" value="1"/>
</dbReference>
<feature type="compositionally biased region" description="Acidic residues" evidence="4">
    <location>
        <begin position="286"/>
        <end position="295"/>
    </location>
</feature>
<dbReference type="InterPro" id="IPR039539">
    <property type="entry name" value="Ras_GTPase_bind_prot"/>
</dbReference>
<feature type="region of interest" description="Disordered" evidence="4">
    <location>
        <begin position="141"/>
        <end position="169"/>
    </location>
</feature>
<dbReference type="InterPro" id="IPR035979">
    <property type="entry name" value="RBD_domain_sf"/>
</dbReference>
<dbReference type="PROSITE" id="PS50177">
    <property type="entry name" value="NTF2_DOMAIN"/>
    <property type="match status" value="1"/>
</dbReference>
<dbReference type="GeneID" id="115883971"/>